<accession>A0A7D9DUH3</accession>
<dbReference type="Pfam" id="PF14945">
    <property type="entry name" value="LLC1"/>
    <property type="match status" value="1"/>
</dbReference>
<evidence type="ECO:0000313" key="2">
    <source>
        <dbReference type="EMBL" id="CAB3993539.1"/>
    </source>
</evidence>
<protein>
    <submittedName>
        <fullName evidence="2">Uncharacterized protein</fullName>
    </submittedName>
</protein>
<dbReference type="PANTHER" id="PTHR31909">
    <property type="entry name" value="CHROMOSOME 20 ORF85 FAMILY MEMBER"/>
    <property type="match status" value="1"/>
</dbReference>
<dbReference type="Proteomes" id="UP001152795">
    <property type="component" value="Unassembled WGS sequence"/>
</dbReference>
<feature type="region of interest" description="Disordered" evidence="1">
    <location>
        <begin position="77"/>
        <end position="104"/>
    </location>
</feature>
<dbReference type="AlphaFoldDB" id="A0A7D9DUH3"/>
<reference evidence="2" key="1">
    <citation type="submission" date="2020-04" db="EMBL/GenBank/DDBJ databases">
        <authorList>
            <person name="Alioto T."/>
            <person name="Alioto T."/>
            <person name="Gomez Garrido J."/>
        </authorList>
    </citation>
    <scope>NUCLEOTIDE SEQUENCE</scope>
    <source>
        <strain evidence="2">A484AB</strain>
    </source>
</reference>
<keyword evidence="3" id="KW-1185">Reference proteome</keyword>
<gene>
    <name evidence="2" type="ORF">PACLA_8A040185</name>
</gene>
<organism evidence="2 3">
    <name type="scientific">Paramuricea clavata</name>
    <name type="common">Red gorgonian</name>
    <name type="synonym">Violescent sea-whip</name>
    <dbReference type="NCBI Taxonomy" id="317549"/>
    <lineage>
        <taxon>Eukaryota</taxon>
        <taxon>Metazoa</taxon>
        <taxon>Cnidaria</taxon>
        <taxon>Anthozoa</taxon>
        <taxon>Octocorallia</taxon>
        <taxon>Malacalcyonacea</taxon>
        <taxon>Plexauridae</taxon>
        <taxon>Paramuricea</taxon>
    </lineage>
</organism>
<feature type="compositionally biased region" description="Polar residues" evidence="1">
    <location>
        <begin position="79"/>
        <end position="104"/>
    </location>
</feature>
<comment type="caution">
    <text evidence="2">The sequence shown here is derived from an EMBL/GenBank/DDBJ whole genome shotgun (WGS) entry which is preliminary data.</text>
</comment>
<sequence>MVFGSKAVVNTENFVGHDQIWKDHVTNEATAAKQWPVNWGFLIGQYKKLCNEDDDVPQGAASVRVKERREKLKLPPINNVKQLGVGTSTRPFPRTSSGEIGWRSTQPQCRLERYGRYTKPVPGVLKSLNWPPESVD</sequence>
<proteinExistence type="predicted"/>
<dbReference type="PANTHER" id="PTHR31909:SF3">
    <property type="entry name" value="SIMILAR TO PROTEIN C20ORF85 HOMOLOG"/>
    <property type="match status" value="1"/>
</dbReference>
<dbReference type="OrthoDB" id="10031946at2759"/>
<name>A0A7D9DUH3_PARCT</name>
<dbReference type="EMBL" id="CACRXK020002278">
    <property type="protein sequence ID" value="CAB3993539.1"/>
    <property type="molecule type" value="Genomic_DNA"/>
</dbReference>
<evidence type="ECO:0000256" key="1">
    <source>
        <dbReference type="SAM" id="MobiDB-lite"/>
    </source>
</evidence>
<evidence type="ECO:0000313" key="3">
    <source>
        <dbReference type="Proteomes" id="UP001152795"/>
    </source>
</evidence>
<dbReference type="InterPro" id="IPR020339">
    <property type="entry name" value="C20orf85-like"/>
</dbReference>